<reference evidence="1 2" key="1">
    <citation type="submission" date="2014-03" db="EMBL/GenBank/DDBJ databases">
        <authorList>
            <person name="Tish M."/>
            <person name="Schwarz A.G."/>
            <person name="Abrahim M.R."/>
            <person name="Adkins N.L."/>
            <person name="Burke K.A."/>
            <person name="Churilla B.M."/>
            <person name="Cohen K.L."/>
            <person name="Colicchio M.A."/>
            <person name="Fasoranti T.O."/>
            <person name="Genkil J.S."/>
            <person name="Kramer Z.J."/>
            <person name="Prout A.K."/>
            <person name="Schafer C.E."/>
            <person name="Vispute N."/>
            <person name="Wilkes K.E."/>
            <person name="Williams C.R."/>
            <person name="Xiao X."/>
            <person name="Yoder B.A."/>
            <person name="Yu V.J."/>
            <person name="Lapin J.S."/>
            <person name="Ott C.T."/>
            <person name="Walburn T.D."/>
            <person name="Bradley K.W."/>
            <person name="Clarke D.Q."/>
            <person name="Lewis M.F."/>
            <person name="Barker L.P."/>
            <person name="Bailey C."/>
            <person name="Asai D.J."/>
            <person name="Bowman C.A."/>
            <person name="Russell D.A."/>
            <person name="Pope W.H."/>
            <person name="Jacobs-Sera D."/>
            <person name="Hendrix R.W."/>
            <person name="Hatfull G.F."/>
        </authorList>
    </citation>
    <scope>NUCLEOTIDE SEQUENCE [LARGE SCALE GENOMIC DNA]</scope>
</reference>
<gene>
    <name evidence="1" type="primary">100</name>
    <name evidence="1" type="ORF">PBI_EMPTEE_100</name>
</gene>
<dbReference type="InterPro" id="IPR055704">
    <property type="entry name" value="DUF7280"/>
</dbReference>
<dbReference type="Proteomes" id="UP000027490">
    <property type="component" value="Genome"/>
</dbReference>
<name>A0A068F2Z9_9CAUD</name>
<protein>
    <submittedName>
        <fullName evidence="1">Uncharacterized protein</fullName>
    </submittedName>
</protein>
<organism evidence="1 2">
    <name type="scientific">Mycobacterium phage EmpTee</name>
    <dbReference type="NCBI Taxonomy" id="1486471"/>
    <lineage>
        <taxon>Viruses</taxon>
        <taxon>Duplodnaviria</taxon>
        <taxon>Heunggongvirae</taxon>
        <taxon>Uroviricota</taxon>
        <taxon>Caudoviricetes</taxon>
        <taxon>Bclasvirinae</taxon>
        <taxon>Pegunavirus</taxon>
        <taxon>Pegunavirus suffolk</taxon>
    </lineage>
</organism>
<sequence>MSTITMIFKTGEYQQRVPVEDDAPIYVTVAGQTWQRDVKSTDATLLDGMFDAQSDYGQISWTKLTRTTAWGSSYDNTHGTHNRVLVIDRDNATAEDVLEGMLWLSSVKAEGV</sequence>
<accession>A0A068F2Z9</accession>
<dbReference type="EMBL" id="KJ567044">
    <property type="protein sequence ID" value="AID59099.1"/>
    <property type="molecule type" value="Genomic_DNA"/>
</dbReference>
<evidence type="ECO:0000313" key="1">
    <source>
        <dbReference type="EMBL" id="AID59099.1"/>
    </source>
</evidence>
<evidence type="ECO:0000313" key="2">
    <source>
        <dbReference type="Proteomes" id="UP000027490"/>
    </source>
</evidence>
<dbReference type="Pfam" id="PF23946">
    <property type="entry name" value="DUF7280"/>
    <property type="match status" value="1"/>
</dbReference>
<proteinExistence type="predicted"/>